<evidence type="ECO:0000256" key="1">
    <source>
        <dbReference type="SAM" id="Phobius"/>
    </source>
</evidence>
<dbReference type="RefSeq" id="WP_205184550.1">
    <property type="nucleotide sequence ID" value="NZ_JAFBFC010000001.1"/>
</dbReference>
<keyword evidence="1" id="KW-0472">Membrane</keyword>
<keyword evidence="3" id="KW-1185">Reference proteome</keyword>
<proteinExistence type="predicted"/>
<organism evidence="2 3">
    <name type="scientific">Priestia iocasae</name>
    <dbReference type="NCBI Taxonomy" id="2291674"/>
    <lineage>
        <taxon>Bacteria</taxon>
        <taxon>Bacillati</taxon>
        <taxon>Bacillota</taxon>
        <taxon>Bacilli</taxon>
        <taxon>Bacillales</taxon>
        <taxon>Bacillaceae</taxon>
        <taxon>Priestia</taxon>
    </lineage>
</organism>
<reference evidence="2 3" key="1">
    <citation type="submission" date="2021-01" db="EMBL/GenBank/DDBJ databases">
        <title>Genomic Encyclopedia of Type Strains, Phase IV (KMG-IV): sequencing the most valuable type-strain genomes for metagenomic binning, comparative biology and taxonomic classification.</title>
        <authorList>
            <person name="Goeker M."/>
        </authorList>
    </citation>
    <scope>NUCLEOTIDE SEQUENCE [LARGE SCALE GENOMIC DNA]</scope>
    <source>
        <strain evidence="2 3">DSM 104297</strain>
    </source>
</reference>
<comment type="caution">
    <text evidence="2">The sequence shown here is derived from an EMBL/GenBank/DDBJ whole genome shotgun (WGS) entry which is preliminary data.</text>
</comment>
<evidence type="ECO:0000313" key="2">
    <source>
        <dbReference type="EMBL" id="MBM7702166.1"/>
    </source>
</evidence>
<keyword evidence="1" id="KW-0812">Transmembrane</keyword>
<protein>
    <submittedName>
        <fullName evidence="2">Peptidoglycan/LPS O-acetylase OafA/YrhL</fullName>
    </submittedName>
</protein>
<dbReference type="EMBL" id="JAFBFC010000001">
    <property type="protein sequence ID" value="MBM7702166.1"/>
    <property type="molecule type" value="Genomic_DNA"/>
</dbReference>
<sequence>MEKERRRLKSKEVDLKEFVRRRVYRFLATLGLATAVGIILYLFLYMFG</sequence>
<accession>A0ABS2QTS6</accession>
<keyword evidence="1" id="KW-1133">Transmembrane helix</keyword>
<dbReference type="Proteomes" id="UP000809829">
    <property type="component" value="Unassembled WGS sequence"/>
</dbReference>
<gene>
    <name evidence="2" type="ORF">JOC83_000992</name>
</gene>
<feature type="transmembrane region" description="Helical" evidence="1">
    <location>
        <begin position="26"/>
        <end position="47"/>
    </location>
</feature>
<name>A0ABS2QTS6_9BACI</name>
<evidence type="ECO:0000313" key="3">
    <source>
        <dbReference type="Proteomes" id="UP000809829"/>
    </source>
</evidence>